<protein>
    <submittedName>
        <fullName evidence="2">Uncharacterized protein</fullName>
    </submittedName>
</protein>
<dbReference type="AlphaFoldDB" id="A0A415MUI8"/>
<evidence type="ECO:0000313" key="1">
    <source>
        <dbReference type="EMBL" id="RHK60137.1"/>
    </source>
</evidence>
<evidence type="ECO:0000313" key="4">
    <source>
        <dbReference type="Proteomes" id="UP000284152"/>
    </source>
</evidence>
<evidence type="ECO:0000313" key="2">
    <source>
        <dbReference type="EMBL" id="RHL85018.1"/>
    </source>
</evidence>
<evidence type="ECO:0000313" key="3">
    <source>
        <dbReference type="Proteomes" id="UP000283325"/>
    </source>
</evidence>
<name>A0A415MUI8_9FIRM</name>
<gene>
    <name evidence="1" type="ORF">DW054_14960</name>
    <name evidence="2" type="ORF">DWZ98_14635</name>
</gene>
<dbReference type="Proteomes" id="UP000283325">
    <property type="component" value="Unassembled WGS sequence"/>
</dbReference>
<dbReference type="EMBL" id="QRPD01000016">
    <property type="protein sequence ID" value="RHL85018.1"/>
    <property type="molecule type" value="Genomic_DNA"/>
</dbReference>
<reference evidence="3 4" key="1">
    <citation type="submission" date="2018-08" db="EMBL/GenBank/DDBJ databases">
        <title>A genome reference for cultivated species of the human gut microbiota.</title>
        <authorList>
            <person name="Zou Y."/>
            <person name="Xue W."/>
            <person name="Luo G."/>
        </authorList>
    </citation>
    <scope>NUCLEOTIDE SEQUENCE [LARGE SCALE GENOMIC DNA]</scope>
    <source>
        <strain evidence="2 3">AF36-1BH</strain>
        <strain evidence="1 4">AF42-21</strain>
    </source>
</reference>
<dbReference type="EMBL" id="QRNS01000037">
    <property type="protein sequence ID" value="RHK60137.1"/>
    <property type="molecule type" value="Genomic_DNA"/>
</dbReference>
<organism evidence="2 3">
    <name type="scientific">Dorea formicigenerans</name>
    <dbReference type="NCBI Taxonomy" id="39486"/>
    <lineage>
        <taxon>Bacteria</taxon>
        <taxon>Bacillati</taxon>
        <taxon>Bacillota</taxon>
        <taxon>Clostridia</taxon>
        <taxon>Lachnospirales</taxon>
        <taxon>Lachnospiraceae</taxon>
        <taxon>Dorea</taxon>
    </lineage>
</organism>
<accession>A0A415MUI8</accession>
<comment type="caution">
    <text evidence="2">The sequence shown here is derived from an EMBL/GenBank/DDBJ whole genome shotgun (WGS) entry which is preliminary data.</text>
</comment>
<proteinExistence type="predicted"/>
<dbReference type="Proteomes" id="UP000284152">
    <property type="component" value="Unassembled WGS sequence"/>
</dbReference>
<sequence>MNDLTDHITRRQFNMMFDSFEAYDVQENRRVSREEGEQLYLIKQIIKKIIKNISVSQIATDLMEPLDTIQPIYDLAIKQAPDFDAEKILAQLIPKTTESLSK</sequence>